<dbReference type="SUPFAM" id="SSF52016">
    <property type="entry name" value="LeuD/IlvD-like"/>
    <property type="match status" value="1"/>
</dbReference>
<dbReference type="NCBIfam" id="NF002458">
    <property type="entry name" value="PRK01641.1"/>
    <property type="match status" value="1"/>
</dbReference>
<dbReference type="FunFam" id="3.20.19.10:FF:000003">
    <property type="entry name" value="3-isopropylmalate dehydratase small subunit"/>
    <property type="match status" value="1"/>
</dbReference>
<dbReference type="InterPro" id="IPR015928">
    <property type="entry name" value="Aconitase/3IPM_dehydase_swvl"/>
</dbReference>
<evidence type="ECO:0000256" key="2">
    <source>
        <dbReference type="ARBA" id="ARBA00002695"/>
    </source>
</evidence>
<evidence type="ECO:0000256" key="7">
    <source>
        <dbReference type="ARBA" id="ARBA00022605"/>
    </source>
</evidence>
<evidence type="ECO:0000256" key="1">
    <source>
        <dbReference type="ARBA" id="ARBA00000491"/>
    </source>
</evidence>
<dbReference type="InterPro" id="IPR033940">
    <property type="entry name" value="IPMI_Swivel"/>
</dbReference>
<dbReference type="AlphaFoldDB" id="A0A520N489"/>
<dbReference type="GO" id="GO:0003861">
    <property type="term" value="F:3-isopropylmalate dehydratase activity"/>
    <property type="evidence" value="ECO:0007669"/>
    <property type="project" value="UniProtKB-UniRule"/>
</dbReference>
<keyword evidence="8 10" id="KW-0456">Lyase</keyword>
<dbReference type="GO" id="GO:0009098">
    <property type="term" value="P:L-leucine biosynthetic process"/>
    <property type="evidence" value="ECO:0007669"/>
    <property type="project" value="UniProtKB-UniRule"/>
</dbReference>
<evidence type="ECO:0000256" key="6">
    <source>
        <dbReference type="ARBA" id="ARBA00022430"/>
    </source>
</evidence>
<keyword evidence="7 10" id="KW-0028">Amino-acid biosynthesis</keyword>
<sequence>MKSNSEGLMIDGIVSYIDRDNIDTDQIIPTEYLKSIKKFGYEDYLFDGWRYKDDGKLGIKKEDRDINSDFILNNKPYSESKILLTRDNFGCGSSREHAVWALRDFGIKAVIASSFGDIFYNNCFKNEVLPIKLDKNQIEQIFVLVKEDAVEFSIDLQKRIIHLNDNNKVNFEVEDFLIDRIIYGLDDVDITLNEKDSIANFESKRRETKPWIYINE</sequence>
<comment type="pathway">
    <text evidence="3 10">Amino-acid biosynthesis; L-leucine biosynthesis; L-leucine from 3-methyl-2-oxobutanoate: step 2/4.</text>
</comment>
<proteinExistence type="inferred from homology"/>
<dbReference type="PANTHER" id="PTHR43345">
    <property type="entry name" value="3-ISOPROPYLMALATE DEHYDRATASE SMALL SUBUNIT 2-RELATED-RELATED"/>
    <property type="match status" value="1"/>
</dbReference>
<evidence type="ECO:0000256" key="4">
    <source>
        <dbReference type="ARBA" id="ARBA00009845"/>
    </source>
</evidence>
<comment type="caution">
    <text evidence="12">The sequence shown here is derived from an EMBL/GenBank/DDBJ whole genome shotgun (WGS) entry which is preliminary data.</text>
</comment>
<comment type="function">
    <text evidence="2 10">Catalyzes the isomerization between 2-isopropylmalate and 3-isopropylmalate, via the formation of 2-isopropylmaleate.</text>
</comment>
<dbReference type="GO" id="GO:0009316">
    <property type="term" value="C:3-isopropylmalate dehydratase complex"/>
    <property type="evidence" value="ECO:0007669"/>
    <property type="project" value="InterPro"/>
</dbReference>
<dbReference type="InterPro" id="IPR004431">
    <property type="entry name" value="3-IsopropMal_deHydase_ssu"/>
</dbReference>
<comment type="catalytic activity">
    <reaction evidence="1 10">
        <text>(2R,3S)-3-isopropylmalate = (2S)-2-isopropylmalate</text>
        <dbReference type="Rhea" id="RHEA:32287"/>
        <dbReference type="ChEBI" id="CHEBI:1178"/>
        <dbReference type="ChEBI" id="CHEBI:35121"/>
        <dbReference type="EC" id="4.2.1.33"/>
    </reaction>
</comment>
<gene>
    <name evidence="10 12" type="primary">leuD</name>
    <name evidence="12" type="ORF">EVA97_02840</name>
</gene>
<evidence type="ECO:0000256" key="3">
    <source>
        <dbReference type="ARBA" id="ARBA00004729"/>
    </source>
</evidence>
<evidence type="ECO:0000313" key="13">
    <source>
        <dbReference type="Proteomes" id="UP000315283"/>
    </source>
</evidence>
<dbReference type="EC" id="4.2.1.33" evidence="10"/>
<reference evidence="12 13" key="1">
    <citation type="submission" date="2019-02" db="EMBL/GenBank/DDBJ databases">
        <title>Prokaryotic population dynamics and viral predation in marine succession experiment using metagenomics: the confinement effect.</title>
        <authorList>
            <person name="Haro-Moreno J.M."/>
            <person name="Rodriguez-Valera F."/>
            <person name="Lopez-Perez M."/>
        </authorList>
    </citation>
    <scope>NUCLEOTIDE SEQUENCE [LARGE SCALE GENOMIC DNA]</scope>
    <source>
        <strain evidence="12">MED-G164</strain>
    </source>
</reference>
<dbReference type="InterPro" id="IPR050075">
    <property type="entry name" value="LeuD"/>
</dbReference>
<dbReference type="HAMAP" id="MF_01031">
    <property type="entry name" value="LeuD_type1"/>
    <property type="match status" value="1"/>
</dbReference>
<evidence type="ECO:0000256" key="8">
    <source>
        <dbReference type="ARBA" id="ARBA00023239"/>
    </source>
</evidence>
<protein>
    <recommendedName>
        <fullName evidence="10">3-isopropylmalate dehydratase small subunit</fullName>
        <ecNumber evidence="10">4.2.1.33</ecNumber>
    </recommendedName>
    <alternativeName>
        <fullName evidence="10">Alpha-IPM isomerase</fullName>
        <shortName evidence="10">IPMI</shortName>
    </alternativeName>
    <alternativeName>
        <fullName evidence="10">Isopropylmalate isomerase</fullName>
    </alternativeName>
</protein>
<keyword evidence="9 10" id="KW-0100">Branched-chain amino acid biosynthesis</keyword>
<accession>A0A520N489</accession>
<name>A0A520N489_9GAMM</name>
<feature type="domain" description="Aconitase A/isopropylmalate dehydratase small subunit swivel" evidence="11">
    <location>
        <begin position="11"/>
        <end position="135"/>
    </location>
</feature>
<comment type="similarity">
    <text evidence="4 10">Belongs to the LeuD family. LeuD type 1 subfamily.</text>
</comment>
<organism evidence="12 13">
    <name type="scientific">SAR86 cluster bacterium</name>
    <dbReference type="NCBI Taxonomy" id="2030880"/>
    <lineage>
        <taxon>Bacteria</taxon>
        <taxon>Pseudomonadati</taxon>
        <taxon>Pseudomonadota</taxon>
        <taxon>Gammaproteobacteria</taxon>
        <taxon>SAR86 cluster</taxon>
    </lineage>
</organism>
<evidence type="ECO:0000259" key="11">
    <source>
        <dbReference type="Pfam" id="PF00694"/>
    </source>
</evidence>
<evidence type="ECO:0000256" key="10">
    <source>
        <dbReference type="HAMAP-Rule" id="MF_01031"/>
    </source>
</evidence>
<evidence type="ECO:0000256" key="5">
    <source>
        <dbReference type="ARBA" id="ARBA00011271"/>
    </source>
</evidence>
<comment type="subunit">
    <text evidence="5 10">Heterodimer of LeuC and LeuD.</text>
</comment>
<dbReference type="PANTHER" id="PTHR43345:SF5">
    <property type="entry name" value="3-ISOPROPYLMALATE DEHYDRATASE SMALL SUBUNIT"/>
    <property type="match status" value="1"/>
</dbReference>
<dbReference type="InterPro" id="IPR000573">
    <property type="entry name" value="AconitaseA/IPMdHydase_ssu_swvl"/>
</dbReference>
<keyword evidence="6 10" id="KW-0432">Leucine biosynthesis</keyword>
<dbReference type="NCBIfam" id="TIGR00171">
    <property type="entry name" value="leuD"/>
    <property type="match status" value="1"/>
</dbReference>
<dbReference type="Pfam" id="PF00694">
    <property type="entry name" value="Aconitase_C"/>
    <property type="match status" value="1"/>
</dbReference>
<evidence type="ECO:0000256" key="9">
    <source>
        <dbReference type="ARBA" id="ARBA00023304"/>
    </source>
</evidence>
<dbReference type="CDD" id="cd01577">
    <property type="entry name" value="IPMI_Swivel"/>
    <property type="match status" value="1"/>
</dbReference>
<dbReference type="Gene3D" id="3.20.19.10">
    <property type="entry name" value="Aconitase, domain 4"/>
    <property type="match status" value="1"/>
</dbReference>
<dbReference type="UniPathway" id="UPA00048">
    <property type="reaction ID" value="UER00071"/>
</dbReference>
<dbReference type="EMBL" id="SHBJ01000015">
    <property type="protein sequence ID" value="RZO28288.1"/>
    <property type="molecule type" value="Genomic_DNA"/>
</dbReference>
<evidence type="ECO:0000313" key="12">
    <source>
        <dbReference type="EMBL" id="RZO28288.1"/>
    </source>
</evidence>
<dbReference type="Proteomes" id="UP000315283">
    <property type="component" value="Unassembled WGS sequence"/>
</dbReference>